<name>F9WI46_TRYCI</name>
<comment type="function">
    <text evidence="1">VSG forms a coat on the surface of the parasite. The trypanosome evades the immune response of the host by expressing a series of antigenically distinct VSGs from an estimated 1000 VSG genes.</text>
</comment>
<dbReference type="Proteomes" id="UP000000702">
    <property type="component" value="Unassembled WGS sequence"/>
</dbReference>
<keyword evidence="10" id="KW-1133">Transmembrane helix</keyword>
<keyword evidence="4" id="KW-0336">GPI-anchor</keyword>
<dbReference type="Pfam" id="PF13206">
    <property type="entry name" value="VSG_B"/>
    <property type="match status" value="2"/>
</dbReference>
<feature type="transmembrane region" description="Helical" evidence="10">
    <location>
        <begin position="17"/>
        <end position="36"/>
    </location>
</feature>
<protein>
    <submittedName>
        <fullName evidence="12">Variant surface glycoprotein</fullName>
    </submittedName>
</protein>
<evidence type="ECO:0000256" key="9">
    <source>
        <dbReference type="SAM" id="MobiDB-lite"/>
    </source>
</evidence>
<dbReference type="GO" id="GO:0098552">
    <property type="term" value="C:side of membrane"/>
    <property type="evidence" value="ECO:0007669"/>
    <property type="project" value="UniProtKB-KW"/>
</dbReference>
<evidence type="ECO:0000256" key="5">
    <source>
        <dbReference type="ARBA" id="ARBA00022729"/>
    </source>
</evidence>
<comment type="subcellular location">
    <subcellularLocation>
        <location evidence="2">Cell membrane</location>
        <topology evidence="2">Lipid-anchor</topology>
        <topology evidence="2">GPI-anchor</topology>
    </subcellularLocation>
</comment>
<reference evidence="12 13" key="2">
    <citation type="journal article" date="2012" name="Proc. Natl. Acad. Sci. U.S.A.">
        <title>Antigenic diversity is generated by distinct evolutionary mechanisms in African trypanosome species.</title>
        <authorList>
            <person name="Jackson A.P."/>
            <person name="Berry A."/>
            <person name="Aslett M."/>
            <person name="Allison H.C."/>
            <person name="Burton P."/>
            <person name="Vavrova-Anderson J."/>
            <person name="Brown R."/>
            <person name="Browne H."/>
            <person name="Corton N."/>
            <person name="Hauser H."/>
            <person name="Gamble J."/>
            <person name="Gilderthorp R."/>
            <person name="Marcello L."/>
            <person name="McQuillan J."/>
            <person name="Otto T.D."/>
            <person name="Quail M.A."/>
            <person name="Sanders M.J."/>
            <person name="van Tonder A."/>
            <person name="Ginger M.L."/>
            <person name="Field M.C."/>
            <person name="Barry J.D."/>
            <person name="Hertz-Fowler C."/>
            <person name="Berriman M."/>
        </authorList>
    </citation>
    <scope>NUCLEOTIDE SEQUENCE [LARGE SCALE GENOMIC DNA]</scope>
    <source>
        <strain evidence="12 13">IL3000</strain>
    </source>
</reference>
<keyword evidence="8" id="KW-0449">Lipoprotein</keyword>
<evidence type="ECO:0000256" key="7">
    <source>
        <dbReference type="ARBA" id="ARBA00023180"/>
    </source>
</evidence>
<dbReference type="InterPro" id="IPR025932">
    <property type="entry name" value="Trypano_VSG_B_N_dom"/>
</dbReference>
<feature type="region of interest" description="Disordered" evidence="9">
    <location>
        <begin position="355"/>
        <end position="382"/>
    </location>
</feature>
<evidence type="ECO:0000256" key="2">
    <source>
        <dbReference type="ARBA" id="ARBA00004609"/>
    </source>
</evidence>
<sequence length="493" mass="54338">MVDQHSSKKEGEWLCCFLIFISTFSVKIRIFMLFFSEGKLAYSKTSQRKLKRFNREAVIMVCFVNVILVAAMICNFVTDATAQGAQVQNNDNSEQFALLCRIYNVAKNPPINHVDLQDPLKIVKEIDALNSSLAEEKLFNETEQVGNSSDAYVKLTTTREAAVAQAILSRITQKAHTILKEIIKVNATRDIERAKANFTQVIFGEGMNESHLCDGVLNEISDRAAACGNKGLSSRGASAGKNLVVDFFCLCAQRPDGNGIDNVCGVQVGGKSKGNYHGWSDTAPLGSPSMWASIKKECGKLLHKHPKSTQEGYELLEDFLTHLKSGGLYRWGAADNNGVDGSDRKPGMLGTAAETKESNQEKGLVCDGSRGNKSPQHARARRKSGTLLPGGVCVYYGSQSEWQSIPWLMKLTTALATVEHVNNKTASIQRGIEKLHTLLQHAEEIYETTNVISKIQTPVVPTNLQKAAKRLTAFNAAWSQQYHFILPWVLLLL</sequence>
<dbReference type="GO" id="GO:0005886">
    <property type="term" value="C:plasma membrane"/>
    <property type="evidence" value="ECO:0007669"/>
    <property type="project" value="UniProtKB-SubCell"/>
</dbReference>
<feature type="transmembrane region" description="Helical" evidence="10">
    <location>
        <begin position="57"/>
        <end position="78"/>
    </location>
</feature>
<accession>F9WI46</accession>
<reference evidence="13" key="1">
    <citation type="submission" date="2011-07" db="EMBL/GenBank/DDBJ databases">
        <title>Divergent evolution of antigenic variation in African trypanosomes.</title>
        <authorList>
            <person name="Jackson A.P."/>
            <person name="Berry A."/>
            <person name="Allison H.C."/>
            <person name="Burton P."/>
            <person name="Anderson J."/>
            <person name="Aslett M."/>
            <person name="Brown R."/>
            <person name="Corton N."/>
            <person name="Harris D."/>
            <person name="Hauser H."/>
            <person name="Gamble J."/>
            <person name="Gilderthorp R."/>
            <person name="McQuillan J."/>
            <person name="Quail M.A."/>
            <person name="Sanders M."/>
            <person name="Van Tonder A."/>
            <person name="Ginger M.L."/>
            <person name="Donelson J.E."/>
            <person name="Field M.C."/>
            <person name="Barry J.D."/>
            <person name="Berriman M."/>
            <person name="Hertz-Fowler C."/>
        </authorList>
    </citation>
    <scope>NUCLEOTIDE SEQUENCE [LARGE SCALE GENOMIC DNA]</scope>
    <source>
        <strain evidence="13">IL3000</strain>
    </source>
</reference>
<feature type="domain" description="Trypanosome variant surface glycoprotein B-type N-terminal" evidence="11">
    <location>
        <begin position="82"/>
        <end position="148"/>
    </location>
</feature>
<evidence type="ECO:0000256" key="4">
    <source>
        <dbReference type="ARBA" id="ARBA00022622"/>
    </source>
</evidence>
<feature type="domain" description="Trypanosome variant surface glycoprotein B-type N-terminal" evidence="11">
    <location>
        <begin position="151"/>
        <end position="434"/>
    </location>
</feature>
<keyword evidence="5" id="KW-0732">Signal</keyword>
<evidence type="ECO:0000313" key="12">
    <source>
        <dbReference type="EMBL" id="CCD16991.1"/>
    </source>
</evidence>
<evidence type="ECO:0000256" key="8">
    <source>
        <dbReference type="ARBA" id="ARBA00023288"/>
    </source>
</evidence>
<evidence type="ECO:0000259" key="11">
    <source>
        <dbReference type="Pfam" id="PF13206"/>
    </source>
</evidence>
<proteinExistence type="predicted"/>
<dbReference type="VEuPathDB" id="TriTrypDB:TcIL3000_0_18600"/>
<evidence type="ECO:0000256" key="6">
    <source>
        <dbReference type="ARBA" id="ARBA00023136"/>
    </source>
</evidence>
<organism evidence="12 13">
    <name type="scientific">Trypanosoma congolense (strain IL3000)</name>
    <dbReference type="NCBI Taxonomy" id="1068625"/>
    <lineage>
        <taxon>Eukaryota</taxon>
        <taxon>Discoba</taxon>
        <taxon>Euglenozoa</taxon>
        <taxon>Kinetoplastea</taxon>
        <taxon>Metakinetoplastina</taxon>
        <taxon>Trypanosomatida</taxon>
        <taxon>Trypanosomatidae</taxon>
        <taxon>Trypanosoma</taxon>
        <taxon>Nannomonas</taxon>
    </lineage>
</organism>
<keyword evidence="3" id="KW-1003">Cell membrane</keyword>
<comment type="caution">
    <text evidence="12">The sequence shown here is derived from an EMBL/GenBank/DDBJ whole genome shotgun (WGS) entry which is preliminary data.</text>
</comment>
<gene>
    <name evidence="12" type="ORF">TCIL3000_0_18600</name>
</gene>
<keyword evidence="13" id="KW-1185">Reference proteome</keyword>
<keyword evidence="6 10" id="KW-0472">Membrane</keyword>
<evidence type="ECO:0000256" key="1">
    <source>
        <dbReference type="ARBA" id="ARBA00002523"/>
    </source>
</evidence>
<dbReference type="AlphaFoldDB" id="F9WI46"/>
<dbReference type="EMBL" id="CAEQ01002527">
    <property type="protein sequence ID" value="CCD16991.1"/>
    <property type="molecule type" value="Genomic_DNA"/>
</dbReference>
<evidence type="ECO:0000256" key="3">
    <source>
        <dbReference type="ARBA" id="ARBA00022475"/>
    </source>
</evidence>
<evidence type="ECO:0000313" key="13">
    <source>
        <dbReference type="Proteomes" id="UP000000702"/>
    </source>
</evidence>
<keyword evidence="10" id="KW-0812">Transmembrane</keyword>
<keyword evidence="7" id="KW-0325">Glycoprotein</keyword>
<evidence type="ECO:0000256" key="10">
    <source>
        <dbReference type="SAM" id="Phobius"/>
    </source>
</evidence>